<evidence type="ECO:0008006" key="4">
    <source>
        <dbReference type="Google" id="ProtNLM"/>
    </source>
</evidence>
<dbReference type="EMBL" id="CM027685">
    <property type="protein sequence ID" value="KAG0527146.1"/>
    <property type="molecule type" value="Genomic_DNA"/>
</dbReference>
<protein>
    <recommendedName>
        <fullName evidence="4">Secreted protein</fullName>
    </recommendedName>
</protein>
<name>A0A921QSQ3_SORBI</name>
<reference evidence="2" key="2">
    <citation type="submission" date="2020-10" db="EMBL/GenBank/DDBJ databases">
        <authorList>
            <person name="Cooper E.A."/>
            <person name="Brenton Z.W."/>
            <person name="Flinn B.S."/>
            <person name="Jenkins J."/>
            <person name="Shu S."/>
            <person name="Flowers D."/>
            <person name="Luo F."/>
            <person name="Wang Y."/>
            <person name="Xia P."/>
            <person name="Barry K."/>
            <person name="Daum C."/>
            <person name="Lipzen A."/>
            <person name="Yoshinaga Y."/>
            <person name="Schmutz J."/>
            <person name="Saski C."/>
            <person name="Vermerris W."/>
            <person name="Kresovich S."/>
        </authorList>
    </citation>
    <scope>NUCLEOTIDE SEQUENCE</scope>
</reference>
<comment type="caution">
    <text evidence="2">The sequence shown here is derived from an EMBL/GenBank/DDBJ whole genome shotgun (WGS) entry which is preliminary data.</text>
</comment>
<sequence length="73" mass="8363">MMCTSLSWRWRSRTSLVAFCVLVLCVRDSEERACTSPSLFLSPFTAASRYGVCACWEQWRQRPRTISAIGILN</sequence>
<feature type="chain" id="PRO_5037725410" description="Secreted protein" evidence="1">
    <location>
        <begin position="26"/>
        <end position="73"/>
    </location>
</feature>
<evidence type="ECO:0000313" key="2">
    <source>
        <dbReference type="EMBL" id="KAG0527146.1"/>
    </source>
</evidence>
<accession>A0A921QSQ3</accession>
<feature type="signal peptide" evidence="1">
    <location>
        <begin position="1"/>
        <end position="25"/>
    </location>
</feature>
<organism evidence="2 3">
    <name type="scientific">Sorghum bicolor</name>
    <name type="common">Sorghum</name>
    <name type="synonym">Sorghum vulgare</name>
    <dbReference type="NCBI Taxonomy" id="4558"/>
    <lineage>
        <taxon>Eukaryota</taxon>
        <taxon>Viridiplantae</taxon>
        <taxon>Streptophyta</taxon>
        <taxon>Embryophyta</taxon>
        <taxon>Tracheophyta</taxon>
        <taxon>Spermatophyta</taxon>
        <taxon>Magnoliopsida</taxon>
        <taxon>Liliopsida</taxon>
        <taxon>Poales</taxon>
        <taxon>Poaceae</taxon>
        <taxon>PACMAD clade</taxon>
        <taxon>Panicoideae</taxon>
        <taxon>Andropogonodae</taxon>
        <taxon>Andropogoneae</taxon>
        <taxon>Sorghinae</taxon>
        <taxon>Sorghum</taxon>
    </lineage>
</organism>
<dbReference type="Proteomes" id="UP000807115">
    <property type="component" value="Chromosome 6"/>
</dbReference>
<evidence type="ECO:0000256" key="1">
    <source>
        <dbReference type="SAM" id="SignalP"/>
    </source>
</evidence>
<proteinExistence type="predicted"/>
<gene>
    <name evidence="2" type="ORF">BDA96_06G207600</name>
</gene>
<evidence type="ECO:0000313" key="3">
    <source>
        <dbReference type="Proteomes" id="UP000807115"/>
    </source>
</evidence>
<reference evidence="2" key="1">
    <citation type="journal article" date="2019" name="BMC Genomics">
        <title>A new reference genome for Sorghum bicolor reveals high levels of sequence similarity between sweet and grain genotypes: implications for the genetics of sugar metabolism.</title>
        <authorList>
            <person name="Cooper E.A."/>
            <person name="Brenton Z.W."/>
            <person name="Flinn B.S."/>
            <person name="Jenkins J."/>
            <person name="Shu S."/>
            <person name="Flowers D."/>
            <person name="Luo F."/>
            <person name="Wang Y."/>
            <person name="Xia P."/>
            <person name="Barry K."/>
            <person name="Daum C."/>
            <person name="Lipzen A."/>
            <person name="Yoshinaga Y."/>
            <person name="Schmutz J."/>
            <person name="Saski C."/>
            <person name="Vermerris W."/>
            <person name="Kresovich S."/>
        </authorList>
    </citation>
    <scope>NUCLEOTIDE SEQUENCE</scope>
</reference>
<keyword evidence="1" id="KW-0732">Signal</keyword>
<dbReference type="AlphaFoldDB" id="A0A921QSQ3"/>